<dbReference type="GO" id="GO:0005524">
    <property type="term" value="F:ATP binding"/>
    <property type="evidence" value="ECO:0007669"/>
    <property type="project" value="UniProtKB-KW"/>
</dbReference>
<feature type="domain" description="Carboxyltransferase" evidence="4">
    <location>
        <begin position="24"/>
        <end position="313"/>
    </location>
</feature>
<dbReference type="InterPro" id="IPR052708">
    <property type="entry name" value="PxpC"/>
</dbReference>
<protein>
    <submittedName>
        <fullName evidence="5">Biotin-dependent carboxylase-like uncharacterized protein</fullName>
    </submittedName>
</protein>
<sequence length="321" mass="33675">MPIEVRKPGLSTTVQDTGRSGYYDVGIPPSGALDQYSLTVANRLVGNEPGAAALECVYLGPELLFTEDAVVAITGADLPPRVNGEERPLWEAFPVRAGDVLDFGYVKRGARAYLAVGGGIDVPVVLGSRSTYGLGKLGGVSGGPLVPGDVLPIGPGGGTPGRSLPDELRPALAKEIEVRVVMGLYDHVLTGAGRRGFLDTTWTLTPVADRVGFRYQGGELETVDRTPPFGAGQDPSNIVDAPYPIGSIQVPGGVEPIILHRDAVSGGGYMMIATVISCDLDLVAQSAPGTRTRFVDVTLDDALAARREYGQRARRVAELLA</sequence>
<dbReference type="Proteomes" id="UP000274843">
    <property type="component" value="Unassembled WGS sequence"/>
</dbReference>
<evidence type="ECO:0000256" key="3">
    <source>
        <dbReference type="ARBA" id="ARBA00022840"/>
    </source>
</evidence>
<keyword evidence="2" id="KW-0378">Hydrolase</keyword>
<accession>A0A3N2H579</accession>
<dbReference type="GeneID" id="301847764"/>
<evidence type="ECO:0000259" key="4">
    <source>
        <dbReference type="SMART" id="SM00797"/>
    </source>
</evidence>
<dbReference type="AlphaFoldDB" id="A0A3N2H579"/>
<dbReference type="Pfam" id="PF02626">
    <property type="entry name" value="CT_A_B"/>
    <property type="match status" value="1"/>
</dbReference>
<dbReference type="SUPFAM" id="SSF50891">
    <property type="entry name" value="Cyclophilin-like"/>
    <property type="match status" value="1"/>
</dbReference>
<dbReference type="PANTHER" id="PTHR43309:SF3">
    <property type="entry name" value="5-OXOPROLINASE SUBUNIT C"/>
    <property type="match status" value="1"/>
</dbReference>
<comment type="caution">
    <text evidence="5">The sequence shown here is derived from an EMBL/GenBank/DDBJ whole genome shotgun (WGS) entry which is preliminary data.</text>
</comment>
<evidence type="ECO:0000256" key="2">
    <source>
        <dbReference type="ARBA" id="ARBA00022801"/>
    </source>
</evidence>
<keyword evidence="3" id="KW-0067">ATP-binding</keyword>
<dbReference type="EMBL" id="RKHY01000001">
    <property type="protein sequence ID" value="ROS44071.1"/>
    <property type="molecule type" value="Genomic_DNA"/>
</dbReference>
<organism evidence="5 6">
    <name type="scientific">Amycolatopsis thermoflava</name>
    <dbReference type="NCBI Taxonomy" id="84480"/>
    <lineage>
        <taxon>Bacteria</taxon>
        <taxon>Bacillati</taxon>
        <taxon>Actinomycetota</taxon>
        <taxon>Actinomycetes</taxon>
        <taxon>Pseudonocardiales</taxon>
        <taxon>Pseudonocardiaceae</taxon>
        <taxon>Amycolatopsis</taxon>
        <taxon>Amycolatopsis methanolica group</taxon>
    </lineage>
</organism>
<keyword evidence="6" id="KW-1185">Reference proteome</keyword>
<dbReference type="InterPro" id="IPR003778">
    <property type="entry name" value="CT_A_B"/>
</dbReference>
<dbReference type="GO" id="GO:0016787">
    <property type="term" value="F:hydrolase activity"/>
    <property type="evidence" value="ECO:0007669"/>
    <property type="project" value="UniProtKB-KW"/>
</dbReference>
<dbReference type="PANTHER" id="PTHR43309">
    <property type="entry name" value="5-OXOPROLINASE SUBUNIT C"/>
    <property type="match status" value="1"/>
</dbReference>
<evidence type="ECO:0000256" key="1">
    <source>
        <dbReference type="ARBA" id="ARBA00022741"/>
    </source>
</evidence>
<reference evidence="5 6" key="1">
    <citation type="submission" date="2018-11" db="EMBL/GenBank/DDBJ databases">
        <title>Sequencing the genomes of 1000 actinobacteria strains.</title>
        <authorList>
            <person name="Klenk H.-P."/>
        </authorList>
    </citation>
    <scope>NUCLEOTIDE SEQUENCE [LARGE SCALE GENOMIC DNA]</scope>
    <source>
        <strain evidence="5 6">DSM 44348</strain>
    </source>
</reference>
<gene>
    <name evidence="5" type="ORF">EDD35_6498</name>
</gene>
<dbReference type="NCBIfam" id="TIGR00724">
    <property type="entry name" value="urea_amlyse_rel"/>
    <property type="match status" value="1"/>
</dbReference>
<dbReference type="InterPro" id="IPR029000">
    <property type="entry name" value="Cyclophilin-like_dom_sf"/>
</dbReference>
<name>A0A3N2H579_9PSEU</name>
<proteinExistence type="predicted"/>
<evidence type="ECO:0000313" key="6">
    <source>
        <dbReference type="Proteomes" id="UP000274843"/>
    </source>
</evidence>
<evidence type="ECO:0000313" key="5">
    <source>
        <dbReference type="EMBL" id="ROS44071.1"/>
    </source>
</evidence>
<dbReference type="Gene3D" id="2.40.100.10">
    <property type="entry name" value="Cyclophilin-like"/>
    <property type="match status" value="1"/>
</dbReference>
<dbReference type="RefSeq" id="WP_123686093.1">
    <property type="nucleotide sequence ID" value="NZ_RKHY01000001.1"/>
</dbReference>
<dbReference type="SMART" id="SM00797">
    <property type="entry name" value="AHS2"/>
    <property type="match status" value="1"/>
</dbReference>
<keyword evidence="1" id="KW-0547">Nucleotide-binding</keyword>